<feature type="signal peptide" evidence="1">
    <location>
        <begin position="1"/>
        <end position="25"/>
    </location>
</feature>
<gene>
    <name evidence="3" type="ORF">R0135_01015</name>
</gene>
<evidence type="ECO:0000256" key="1">
    <source>
        <dbReference type="SAM" id="SignalP"/>
    </source>
</evidence>
<organism evidence="3 4">
    <name type="scientific">Congregibacter variabilis</name>
    <dbReference type="NCBI Taxonomy" id="3081200"/>
    <lineage>
        <taxon>Bacteria</taxon>
        <taxon>Pseudomonadati</taxon>
        <taxon>Pseudomonadota</taxon>
        <taxon>Gammaproteobacteria</taxon>
        <taxon>Cellvibrionales</taxon>
        <taxon>Halieaceae</taxon>
        <taxon>Congregibacter</taxon>
    </lineage>
</organism>
<keyword evidence="1" id="KW-0732">Signal</keyword>
<feature type="domain" description="Putative auto-transporter adhesin head GIN" evidence="2">
    <location>
        <begin position="36"/>
        <end position="208"/>
    </location>
</feature>
<dbReference type="InterPro" id="IPR021255">
    <property type="entry name" value="DUF2807"/>
</dbReference>
<proteinExistence type="predicted"/>
<dbReference type="PANTHER" id="PTHR39200:SF1">
    <property type="entry name" value="AUTO-TRANSPORTER ADHESIN HEAD GIN DOMAIN-CONTAINING PROTEIN-RELATED"/>
    <property type="match status" value="1"/>
</dbReference>
<evidence type="ECO:0000313" key="4">
    <source>
        <dbReference type="Proteomes" id="UP001626537"/>
    </source>
</evidence>
<dbReference type="RefSeq" id="WP_407348407.1">
    <property type="nucleotide sequence ID" value="NZ_CP136864.1"/>
</dbReference>
<protein>
    <submittedName>
        <fullName evidence="3">DUF2807 domain-containing protein</fullName>
    </submittedName>
</protein>
<dbReference type="Pfam" id="PF10988">
    <property type="entry name" value="DUF2807"/>
    <property type="match status" value="1"/>
</dbReference>
<name>A0ABZ0I2Q2_9GAMM</name>
<reference evidence="3 4" key="1">
    <citation type="submission" date="2023-10" db="EMBL/GenBank/DDBJ databases">
        <title>Two novel species belonging to the OM43/NOR5 clade.</title>
        <authorList>
            <person name="Park M."/>
        </authorList>
    </citation>
    <scope>NUCLEOTIDE SEQUENCE [LARGE SCALE GENOMIC DNA]</scope>
    <source>
        <strain evidence="3 4">IMCC43200</strain>
    </source>
</reference>
<dbReference type="EMBL" id="CP136864">
    <property type="protein sequence ID" value="WOJ93762.1"/>
    <property type="molecule type" value="Genomic_DNA"/>
</dbReference>
<evidence type="ECO:0000259" key="2">
    <source>
        <dbReference type="Pfam" id="PF10988"/>
    </source>
</evidence>
<feature type="chain" id="PRO_5046645158" evidence="1">
    <location>
        <begin position="26"/>
        <end position="287"/>
    </location>
</feature>
<keyword evidence="4" id="KW-1185">Reference proteome</keyword>
<sequence length="287" mass="30527">MRKSFTATALSGLFVLTLVSPGLLADEETRRFEGLEFNKVVVLGAAEVEVSQGDDIELQLRGPAKYLDLEPFYVKSDTLVLGSRKSYGGTKGSSKIKQLAFRVVLPELRELNVKGSGTVYVKPFDLNSPGLKSAPIMEVDGSGEINAFDLRGRELEIRVEGSGEFRAVSVEVDDLECVVAGSGNLFLETVTAKSGEFVVTGSGDLRVTGTGFVEELEATVVGSGDIRMQAVHSRRAETNIVGSGSASIGEVEEQLNASILGSGDVVYSGSPEVDSVELGSGEVRRRD</sequence>
<dbReference type="Proteomes" id="UP001626537">
    <property type="component" value="Chromosome"/>
</dbReference>
<evidence type="ECO:0000313" key="3">
    <source>
        <dbReference type="EMBL" id="WOJ93762.1"/>
    </source>
</evidence>
<dbReference type="Gene3D" id="2.160.20.120">
    <property type="match status" value="1"/>
</dbReference>
<dbReference type="PANTHER" id="PTHR39200">
    <property type="entry name" value="HYPOTHETICAL EXPORTED PROTEIN"/>
    <property type="match status" value="1"/>
</dbReference>
<accession>A0ABZ0I2Q2</accession>